<name>A0ABD2CAK9_VESMC</name>
<proteinExistence type="predicted"/>
<sequence>MDFIGLGDDGGETAVGQLAARATNLWGLLSRRRRRRRLRQRRQRRRRCNYIIREIEREKKRERDI</sequence>
<protein>
    <submittedName>
        <fullName evidence="1">Uncharacterized protein</fullName>
    </submittedName>
</protein>
<organism evidence="1 2">
    <name type="scientific">Vespula maculifrons</name>
    <name type="common">Eastern yellow jacket</name>
    <name type="synonym">Wasp</name>
    <dbReference type="NCBI Taxonomy" id="7453"/>
    <lineage>
        <taxon>Eukaryota</taxon>
        <taxon>Metazoa</taxon>
        <taxon>Ecdysozoa</taxon>
        <taxon>Arthropoda</taxon>
        <taxon>Hexapoda</taxon>
        <taxon>Insecta</taxon>
        <taxon>Pterygota</taxon>
        <taxon>Neoptera</taxon>
        <taxon>Endopterygota</taxon>
        <taxon>Hymenoptera</taxon>
        <taxon>Apocrita</taxon>
        <taxon>Aculeata</taxon>
        <taxon>Vespoidea</taxon>
        <taxon>Vespidae</taxon>
        <taxon>Vespinae</taxon>
        <taxon>Vespula</taxon>
    </lineage>
</organism>
<dbReference type="Proteomes" id="UP001607303">
    <property type="component" value="Unassembled WGS sequence"/>
</dbReference>
<comment type="caution">
    <text evidence="1">The sequence shown here is derived from an EMBL/GenBank/DDBJ whole genome shotgun (WGS) entry which is preliminary data.</text>
</comment>
<dbReference type="AlphaFoldDB" id="A0ABD2CAK9"/>
<reference evidence="1 2" key="1">
    <citation type="journal article" date="2024" name="Ann. Entomol. Soc. Am.">
        <title>Genomic analyses of the southern and eastern yellowjacket wasps (Hymenoptera: Vespidae) reveal evolutionary signatures of social life.</title>
        <authorList>
            <person name="Catto M.A."/>
            <person name="Caine P.B."/>
            <person name="Orr S.E."/>
            <person name="Hunt B.G."/>
            <person name="Goodisman M.A.D."/>
        </authorList>
    </citation>
    <scope>NUCLEOTIDE SEQUENCE [LARGE SCALE GENOMIC DNA]</scope>
    <source>
        <strain evidence="1">232</strain>
        <tissue evidence="1">Head and thorax</tissue>
    </source>
</reference>
<keyword evidence="2" id="KW-1185">Reference proteome</keyword>
<evidence type="ECO:0000313" key="2">
    <source>
        <dbReference type="Proteomes" id="UP001607303"/>
    </source>
</evidence>
<dbReference type="EMBL" id="JAYRBN010000058">
    <property type="protein sequence ID" value="KAL2742101.1"/>
    <property type="molecule type" value="Genomic_DNA"/>
</dbReference>
<accession>A0ABD2CAK9</accession>
<gene>
    <name evidence="1" type="ORF">V1477_009730</name>
</gene>
<evidence type="ECO:0000313" key="1">
    <source>
        <dbReference type="EMBL" id="KAL2742101.1"/>
    </source>
</evidence>